<feature type="region of interest" description="Disordered" evidence="1">
    <location>
        <begin position="275"/>
        <end position="299"/>
    </location>
</feature>
<name>A0A1I6AD33_9PSEU</name>
<sequence>MPNPAVQHGQEHEFFSVPSPVALFGVRPRTCVPSNTARRLSRPVTPLSIPPDGDDRARSGSAGSDAARHSRSAPGSGSGLTDPQESSMSLIRGAPSVLRIASMSSAESRVVIRGSGPGPWSAVGRLAPLTGRDPVPARKRELFRNERDTFGAAGLRPLPSEVVSPARAAQCSMQLLTISATTTASATSSATAFGPPPREPRGMVPSSQVNRLQRTSSRQPKQSSETPRSRVAQRVARGPHAVRASTPDVVLSRTARARVCAARQSNSVACFVRRSARATGPGGPSRLAPCALRDSRCSR</sequence>
<evidence type="ECO:0000313" key="2">
    <source>
        <dbReference type="EMBL" id="SFQ66530.1"/>
    </source>
</evidence>
<feature type="region of interest" description="Disordered" evidence="1">
    <location>
        <begin position="31"/>
        <end position="90"/>
    </location>
</feature>
<gene>
    <name evidence="2" type="ORF">SAMN05421810_11215</name>
</gene>
<feature type="compositionally biased region" description="Polar residues" evidence="1">
    <location>
        <begin position="205"/>
        <end position="226"/>
    </location>
</feature>
<dbReference type="AlphaFoldDB" id="A0A1I6AD33"/>
<protein>
    <submittedName>
        <fullName evidence="2">Uncharacterized protein</fullName>
    </submittedName>
</protein>
<dbReference type="Proteomes" id="UP000198727">
    <property type="component" value="Unassembled WGS sequence"/>
</dbReference>
<dbReference type="EMBL" id="FOWW01000012">
    <property type="protein sequence ID" value="SFQ66530.1"/>
    <property type="molecule type" value="Genomic_DNA"/>
</dbReference>
<accession>A0A1I6AD33</accession>
<reference evidence="3" key="1">
    <citation type="submission" date="2016-10" db="EMBL/GenBank/DDBJ databases">
        <authorList>
            <person name="Varghese N."/>
            <person name="Submissions S."/>
        </authorList>
    </citation>
    <scope>NUCLEOTIDE SEQUENCE [LARGE SCALE GENOMIC DNA]</scope>
    <source>
        <strain evidence="3">CGMCC 4.5579</strain>
    </source>
</reference>
<feature type="compositionally biased region" description="Polar residues" evidence="1">
    <location>
        <begin position="79"/>
        <end position="89"/>
    </location>
</feature>
<proteinExistence type="predicted"/>
<dbReference type="STRING" id="587909.SAMN05421810_11215"/>
<keyword evidence="3" id="KW-1185">Reference proteome</keyword>
<feature type="region of interest" description="Disordered" evidence="1">
    <location>
        <begin position="184"/>
        <end position="247"/>
    </location>
</feature>
<evidence type="ECO:0000313" key="3">
    <source>
        <dbReference type="Proteomes" id="UP000198727"/>
    </source>
</evidence>
<evidence type="ECO:0000256" key="1">
    <source>
        <dbReference type="SAM" id="MobiDB-lite"/>
    </source>
</evidence>
<organism evidence="2 3">
    <name type="scientific">Amycolatopsis arida</name>
    <dbReference type="NCBI Taxonomy" id="587909"/>
    <lineage>
        <taxon>Bacteria</taxon>
        <taxon>Bacillati</taxon>
        <taxon>Actinomycetota</taxon>
        <taxon>Actinomycetes</taxon>
        <taxon>Pseudonocardiales</taxon>
        <taxon>Pseudonocardiaceae</taxon>
        <taxon>Amycolatopsis</taxon>
    </lineage>
</organism>